<dbReference type="RefSeq" id="WP_147583135.1">
    <property type="nucleotide sequence ID" value="NZ_CP042831.1"/>
</dbReference>
<evidence type="ECO:0000313" key="3">
    <source>
        <dbReference type="Proteomes" id="UP000321222"/>
    </source>
</evidence>
<feature type="transmembrane region" description="Helical" evidence="1">
    <location>
        <begin position="36"/>
        <end position="58"/>
    </location>
</feature>
<dbReference type="AlphaFoldDB" id="A0A5B9FY00"/>
<evidence type="ECO:0000313" key="2">
    <source>
        <dbReference type="EMBL" id="QEE49627.1"/>
    </source>
</evidence>
<proteinExistence type="predicted"/>
<dbReference type="KEGG" id="fak:FUA48_08535"/>
<keyword evidence="1" id="KW-1133">Transmembrane helix</keyword>
<organism evidence="2 3">
    <name type="scientific">Flavobacterium alkalisoli</name>
    <dbReference type="NCBI Taxonomy" id="2602769"/>
    <lineage>
        <taxon>Bacteria</taxon>
        <taxon>Pseudomonadati</taxon>
        <taxon>Bacteroidota</taxon>
        <taxon>Flavobacteriia</taxon>
        <taxon>Flavobacteriales</taxon>
        <taxon>Flavobacteriaceae</taxon>
        <taxon>Flavobacterium</taxon>
    </lineage>
</organism>
<evidence type="ECO:0000256" key="1">
    <source>
        <dbReference type="SAM" id="Phobius"/>
    </source>
</evidence>
<protein>
    <submittedName>
        <fullName evidence="2">Uncharacterized protein</fullName>
    </submittedName>
</protein>
<gene>
    <name evidence="2" type="ORF">FUA48_08535</name>
</gene>
<dbReference type="Proteomes" id="UP000321222">
    <property type="component" value="Chromosome"/>
</dbReference>
<name>A0A5B9FY00_9FLAO</name>
<keyword evidence="1" id="KW-0472">Membrane</keyword>
<sequence>MEISSLTVKLIILLVPGLISYFIYRRITIRETKRSDLMFIVVSILLGFLSYASIHYLFNFFVIVHNLFSIEDWSSFHLITLTYITEDYPIQYDEVAYAILSGTIIAVTFGKMDSSNIINRLAYKFRVTEKLNDQSIYNQYLLNDQLTWVYVRDIENNLTYLGAVALFSDKENDKEIVLNDVTVYTFPDSQELYKIQSIYLNFGNGNIILEEAKLEENEQLELPL</sequence>
<reference evidence="2 3" key="1">
    <citation type="submission" date="2019-08" db="EMBL/GenBank/DDBJ databases">
        <title>Flavobacterium alkalisoli sp. nov., isolated from rhizosphere soil of Suaeda salsa.</title>
        <authorList>
            <person name="Sun J.-Q."/>
            <person name="Xu L."/>
        </authorList>
    </citation>
    <scope>NUCLEOTIDE SEQUENCE [LARGE SCALE GENOMIC DNA]</scope>
    <source>
        <strain evidence="2 3">XS-5</strain>
    </source>
</reference>
<keyword evidence="1" id="KW-0812">Transmembrane</keyword>
<accession>A0A5B9FY00</accession>
<dbReference type="EMBL" id="CP042831">
    <property type="protein sequence ID" value="QEE49627.1"/>
    <property type="molecule type" value="Genomic_DNA"/>
</dbReference>
<feature type="transmembrane region" description="Helical" evidence="1">
    <location>
        <begin position="6"/>
        <end position="24"/>
    </location>
</feature>
<keyword evidence="3" id="KW-1185">Reference proteome</keyword>
<dbReference type="OrthoDB" id="5673755at2"/>